<feature type="region of interest" description="Disordered" evidence="2">
    <location>
        <begin position="312"/>
        <end position="341"/>
    </location>
</feature>
<dbReference type="EMBL" id="JBCLUF010000003">
    <property type="protein sequence ID" value="MEY8661543.1"/>
    <property type="molecule type" value="Genomic_DNA"/>
</dbReference>
<sequence>MGIFKSKNRKDISVNGENRKEVLYKRKKGNRIVKRANKYPMLGSMKLSKIRPTAVIDYISNNQNGLLSPVEGIFEKGKNIEKGYLVIALAESDLKKIIDNSSDRESIGMLINAIHKDMIKSATLPKSLDEGFLVLVPSDESIEILGDHEEIVKYEEGFHWGIFPDNISDSQVDSKNVYILNNKVDYEELLSLSRKLDESSNIELKNIQYDSRGIIVAADIEINGELLGESTVSPNTEDIAPSSKVSVEAFDNVYDTEDEIEKPSSIELNEEPREETVEMSADTFESAINNQNGEDNNTIVAGPAVPNVLGANDGVNDSDMELSTSEKSSDVEARESDEQEEISTENATAMVDLVKEKIRTFDRTPKDLGVTLSLEDISYLFMSGEVPILTLTEDTTDNELEKVLNTKRELANDQLKQVHLDNIQKIVDTYMDKSNEAIIKIREATSLDDSTNKLGKKKKELDNRYSSDKKKIEEQLDLYSKSVWDEYNAQKKQVIDSVVVQAQISFDKENKLTAEQKIKRRERELHANIDSSFENDVARLKAERLDEVKRLFEMINSDTIARLRGMYHKFQKTEKDMAEQYQQEIEKFSEEYWENELDRQRTVQRKLENDSTINDLQTKLAELESAKTKLVADNEKTMEELVVSNKKHLKNITEQFDREDSKRRNEFLEKERQYTEEISKQNKQIIKLREEYAEFQKLSQIEKTEIENKYQEEKSKYMREADNRVREELDRMNNESRERERLYTEKFHQKDIETRRAVKSTKLTATIGMIAAVLFGISIPIIGDKFLNEYNLLPKESSVSKVSSVTGSSETSGAKESMSELQNNSSSANVTTEVSNASSQNNTGVSQENSSVIGTDSESK</sequence>
<keyword evidence="4" id="KW-1185">Reference proteome</keyword>
<evidence type="ECO:0000313" key="4">
    <source>
        <dbReference type="Proteomes" id="UP001565236"/>
    </source>
</evidence>
<feature type="coiled-coil region" evidence="1">
    <location>
        <begin position="571"/>
        <end position="640"/>
    </location>
</feature>
<feature type="region of interest" description="Disordered" evidence="2">
    <location>
        <begin position="798"/>
        <end position="860"/>
    </location>
</feature>
<evidence type="ECO:0000256" key="1">
    <source>
        <dbReference type="SAM" id="Coils"/>
    </source>
</evidence>
<protein>
    <submittedName>
        <fullName evidence="3">Uncharacterized protein</fullName>
    </submittedName>
</protein>
<accession>A0ABV4DNU4</accession>
<feature type="coiled-coil region" evidence="1">
    <location>
        <begin position="671"/>
        <end position="745"/>
    </location>
</feature>
<feature type="compositionally biased region" description="Basic and acidic residues" evidence="2">
    <location>
        <begin position="327"/>
        <end position="336"/>
    </location>
</feature>
<evidence type="ECO:0000256" key="2">
    <source>
        <dbReference type="SAM" id="MobiDB-lite"/>
    </source>
</evidence>
<reference evidence="3 4" key="1">
    <citation type="submission" date="2024-03" db="EMBL/GenBank/DDBJ databases">
        <title>Mouse gut bacterial collection (mGBC) of GemPharmatech.</title>
        <authorList>
            <person name="He Y."/>
            <person name="Dong L."/>
            <person name="Wu D."/>
            <person name="Gao X."/>
            <person name="Lin Z."/>
        </authorList>
    </citation>
    <scope>NUCLEOTIDE SEQUENCE [LARGE SCALE GENOMIC DNA]</scope>
    <source>
        <strain evidence="3 4">15-30</strain>
    </source>
</reference>
<dbReference type="Proteomes" id="UP001565236">
    <property type="component" value="Unassembled WGS sequence"/>
</dbReference>
<feature type="compositionally biased region" description="Polar residues" evidence="2">
    <location>
        <begin position="819"/>
        <end position="860"/>
    </location>
</feature>
<name>A0ABV4DNU4_9LACO</name>
<comment type="caution">
    <text evidence="3">The sequence shown here is derived from an EMBL/GenBank/DDBJ whole genome shotgun (WGS) entry which is preliminary data.</text>
</comment>
<gene>
    <name evidence="3" type="ORF">AALT52_01340</name>
</gene>
<keyword evidence="1" id="KW-0175">Coiled coil</keyword>
<evidence type="ECO:0000313" key="3">
    <source>
        <dbReference type="EMBL" id="MEY8661543.1"/>
    </source>
</evidence>
<organism evidence="3 4">
    <name type="scientific">Ligilactobacillus faecis</name>
    <dbReference type="NCBI Taxonomy" id="762833"/>
    <lineage>
        <taxon>Bacteria</taxon>
        <taxon>Bacillati</taxon>
        <taxon>Bacillota</taxon>
        <taxon>Bacilli</taxon>
        <taxon>Lactobacillales</taxon>
        <taxon>Lactobacillaceae</taxon>
        <taxon>Ligilactobacillus</taxon>
    </lineage>
</organism>
<proteinExistence type="predicted"/>
<feature type="compositionally biased region" description="Low complexity" evidence="2">
    <location>
        <begin position="798"/>
        <end position="812"/>
    </location>
</feature>
<dbReference type="RefSeq" id="WP_369940358.1">
    <property type="nucleotide sequence ID" value="NZ_JBCLUF010000003.1"/>
</dbReference>